<dbReference type="OrthoDB" id="1849839at2"/>
<dbReference type="RefSeq" id="WP_093193033.1">
    <property type="nucleotide sequence ID" value="NZ_FNEV01000003.1"/>
</dbReference>
<dbReference type="AlphaFoldDB" id="A0A1G8S6L0"/>
<feature type="region of interest" description="Disordered" evidence="1">
    <location>
        <begin position="16"/>
        <end position="46"/>
    </location>
</feature>
<dbReference type="Pfam" id="PF18652">
    <property type="entry name" value="Adhesin_P1_N"/>
    <property type="match status" value="1"/>
</dbReference>
<dbReference type="PROSITE" id="PS51257">
    <property type="entry name" value="PROKAR_LIPOPROTEIN"/>
    <property type="match status" value="1"/>
</dbReference>
<dbReference type="STRING" id="86666.SAMN04490247_1277"/>
<feature type="chain" id="PRO_5038622111" description="Antigen I/II N-terminal domain-containing protein" evidence="2">
    <location>
        <begin position="21"/>
        <end position="213"/>
    </location>
</feature>
<evidence type="ECO:0000259" key="3">
    <source>
        <dbReference type="Pfam" id="PF18652"/>
    </source>
</evidence>
<feature type="domain" description="Antigen I/II N-terminal" evidence="3">
    <location>
        <begin position="63"/>
        <end position="151"/>
    </location>
</feature>
<organism evidence="4 5">
    <name type="scientific">Salimicrobium halophilum</name>
    <dbReference type="NCBI Taxonomy" id="86666"/>
    <lineage>
        <taxon>Bacteria</taxon>
        <taxon>Bacillati</taxon>
        <taxon>Bacillota</taxon>
        <taxon>Bacilli</taxon>
        <taxon>Bacillales</taxon>
        <taxon>Bacillaceae</taxon>
        <taxon>Salimicrobium</taxon>
    </lineage>
</organism>
<evidence type="ECO:0000256" key="2">
    <source>
        <dbReference type="SAM" id="SignalP"/>
    </source>
</evidence>
<dbReference type="InterPro" id="IPR041324">
    <property type="entry name" value="AgI/II_N"/>
</dbReference>
<protein>
    <recommendedName>
        <fullName evidence="3">Antigen I/II N-terminal domain-containing protein</fullName>
    </recommendedName>
</protein>
<reference evidence="5" key="1">
    <citation type="submission" date="2016-10" db="EMBL/GenBank/DDBJ databases">
        <authorList>
            <person name="Varghese N."/>
            <person name="Submissions S."/>
        </authorList>
    </citation>
    <scope>NUCLEOTIDE SEQUENCE [LARGE SCALE GENOMIC DNA]</scope>
    <source>
        <strain evidence="5">DSM 4771</strain>
    </source>
</reference>
<keyword evidence="5" id="KW-1185">Reference proteome</keyword>
<proteinExistence type="predicted"/>
<dbReference type="EMBL" id="FNEV01000003">
    <property type="protein sequence ID" value="SDJ24811.1"/>
    <property type="molecule type" value="Genomic_DNA"/>
</dbReference>
<sequence length="213" mass="23778">MKKLLIVGLILVAGCSTQEAEPEPEEEKESPQTEETSQQEQDSIAVDKGVFNVEVTMPMALFEMDETDFEEVKASAEEEGVGEVVNNGDGTITYKMSKSKHEEMMSEMEQEIETAMTDIRESGDYVSINDITANKDYSEFTMVVERKKYEESFDGFAIFGVGVLGSYYQLFDGADPESYSTVIHIVDEASGEEFETIRLPEAFEEMGEVEQSG</sequence>
<name>A0A1G8S6L0_9BACI</name>
<evidence type="ECO:0000313" key="4">
    <source>
        <dbReference type="EMBL" id="SDJ24811.1"/>
    </source>
</evidence>
<dbReference type="Proteomes" id="UP000199225">
    <property type="component" value="Unassembled WGS sequence"/>
</dbReference>
<gene>
    <name evidence="4" type="ORF">SAMN04490247_1277</name>
</gene>
<feature type="signal peptide" evidence="2">
    <location>
        <begin position="1"/>
        <end position="20"/>
    </location>
</feature>
<evidence type="ECO:0000256" key="1">
    <source>
        <dbReference type="SAM" id="MobiDB-lite"/>
    </source>
</evidence>
<keyword evidence="2" id="KW-0732">Signal</keyword>
<evidence type="ECO:0000313" key="5">
    <source>
        <dbReference type="Proteomes" id="UP000199225"/>
    </source>
</evidence>
<accession>A0A1G8S6L0</accession>